<evidence type="ECO:0000256" key="1">
    <source>
        <dbReference type="SAM" id="MobiDB-lite"/>
    </source>
</evidence>
<name>A0A2S1SUK4_9ACTN</name>
<feature type="compositionally biased region" description="Low complexity" evidence="1">
    <location>
        <begin position="60"/>
        <end position="69"/>
    </location>
</feature>
<dbReference type="EMBL" id="CP029188">
    <property type="protein sequence ID" value="AWI30058.1"/>
    <property type="molecule type" value="Genomic_DNA"/>
</dbReference>
<protein>
    <submittedName>
        <fullName evidence="2">Uncharacterized protein</fullName>
    </submittedName>
</protein>
<evidence type="ECO:0000313" key="3">
    <source>
        <dbReference type="Proteomes" id="UP000244900"/>
    </source>
</evidence>
<evidence type="ECO:0000313" key="2">
    <source>
        <dbReference type="EMBL" id="AWI30058.1"/>
    </source>
</evidence>
<gene>
    <name evidence="2" type="ORF">DDW44_15710</name>
</gene>
<feature type="region of interest" description="Disordered" evidence="1">
    <location>
        <begin position="1"/>
        <end position="77"/>
    </location>
</feature>
<dbReference type="AlphaFoldDB" id="A0A2S1SUK4"/>
<proteinExistence type="predicted"/>
<sequence length="77" mass="7540">MGESVYGRGTTGGARPLPGPATVPGPGTGTTQKAAPRTAPEPGTRVPEPETRVPEATVPGARAGAGASGVREKRGHG</sequence>
<keyword evidence="3" id="KW-1185">Reference proteome</keyword>
<organism evidence="2 3">
    <name type="scientific">Streptomyces tirandamycinicus</name>
    <dbReference type="NCBI Taxonomy" id="2174846"/>
    <lineage>
        <taxon>Bacteria</taxon>
        <taxon>Bacillati</taxon>
        <taxon>Actinomycetota</taxon>
        <taxon>Actinomycetes</taxon>
        <taxon>Kitasatosporales</taxon>
        <taxon>Streptomycetaceae</taxon>
        <taxon>Streptomyces</taxon>
    </lineage>
</organism>
<dbReference type="KEGG" id="stir:DDW44_15710"/>
<dbReference type="Proteomes" id="UP000244900">
    <property type="component" value="Chromosome"/>
</dbReference>
<reference evidence="2 3" key="1">
    <citation type="submission" date="2018-05" db="EMBL/GenBank/DDBJ databases">
        <title>Complete genome sequence of sponge-derived Streptomyces sp. HNM0039.</title>
        <authorList>
            <person name="Huang X."/>
            <person name="Zhou S."/>
        </authorList>
    </citation>
    <scope>NUCLEOTIDE SEQUENCE [LARGE SCALE GENOMIC DNA]</scope>
    <source>
        <strain evidence="2 3">HNM0039</strain>
    </source>
</reference>
<accession>A0A2S1SUK4</accession>